<evidence type="ECO:0000313" key="2">
    <source>
        <dbReference type="Proteomes" id="UP000054217"/>
    </source>
</evidence>
<reference evidence="2" key="2">
    <citation type="submission" date="2015-01" db="EMBL/GenBank/DDBJ databases">
        <title>Evolutionary Origins and Diversification of the Mycorrhizal Mutualists.</title>
        <authorList>
            <consortium name="DOE Joint Genome Institute"/>
            <consortium name="Mycorrhizal Genomics Consortium"/>
            <person name="Kohler A."/>
            <person name="Kuo A."/>
            <person name="Nagy L.G."/>
            <person name="Floudas D."/>
            <person name="Copeland A."/>
            <person name="Barry K.W."/>
            <person name="Cichocki N."/>
            <person name="Veneault-Fourrey C."/>
            <person name="LaButti K."/>
            <person name="Lindquist E.A."/>
            <person name="Lipzen A."/>
            <person name="Lundell T."/>
            <person name="Morin E."/>
            <person name="Murat C."/>
            <person name="Riley R."/>
            <person name="Ohm R."/>
            <person name="Sun H."/>
            <person name="Tunlid A."/>
            <person name="Henrissat B."/>
            <person name="Grigoriev I.V."/>
            <person name="Hibbett D.S."/>
            <person name="Martin F."/>
        </authorList>
    </citation>
    <scope>NUCLEOTIDE SEQUENCE [LARGE SCALE GENOMIC DNA]</scope>
    <source>
        <strain evidence="2">Marx 270</strain>
    </source>
</reference>
<sequence>MPTPRRKRAARAHLHSFSLPQWVFRLLHRAQRYSRKGRNAYGWDRQIQRIMRILHSQHAILAGEERYLTRFSPKKHVLCVMINAL</sequence>
<accession>A0A0C3PZP3</accession>
<protein>
    <submittedName>
        <fullName evidence="1">Uncharacterized protein</fullName>
    </submittedName>
</protein>
<dbReference type="AlphaFoldDB" id="A0A0C3PZP3"/>
<dbReference type="Proteomes" id="UP000054217">
    <property type="component" value="Unassembled WGS sequence"/>
</dbReference>
<evidence type="ECO:0000313" key="1">
    <source>
        <dbReference type="EMBL" id="KIO14934.1"/>
    </source>
</evidence>
<gene>
    <name evidence="1" type="ORF">M404DRAFT_991670</name>
</gene>
<proteinExistence type="predicted"/>
<dbReference type="HOGENOM" id="CLU_2513528_0_0_1"/>
<dbReference type="InParanoid" id="A0A0C3PZP3"/>
<reference evidence="1 2" key="1">
    <citation type="submission" date="2014-04" db="EMBL/GenBank/DDBJ databases">
        <authorList>
            <consortium name="DOE Joint Genome Institute"/>
            <person name="Kuo A."/>
            <person name="Kohler A."/>
            <person name="Costa M.D."/>
            <person name="Nagy L.G."/>
            <person name="Floudas D."/>
            <person name="Copeland A."/>
            <person name="Barry K.W."/>
            <person name="Cichocki N."/>
            <person name="Veneault-Fourrey C."/>
            <person name="LaButti K."/>
            <person name="Lindquist E.A."/>
            <person name="Lipzen A."/>
            <person name="Lundell T."/>
            <person name="Morin E."/>
            <person name="Murat C."/>
            <person name="Sun H."/>
            <person name="Tunlid A."/>
            <person name="Henrissat B."/>
            <person name="Grigoriev I.V."/>
            <person name="Hibbett D.S."/>
            <person name="Martin F."/>
            <person name="Nordberg H.P."/>
            <person name="Cantor M.N."/>
            <person name="Hua S.X."/>
        </authorList>
    </citation>
    <scope>NUCLEOTIDE SEQUENCE [LARGE SCALE GENOMIC DNA]</scope>
    <source>
        <strain evidence="1 2">Marx 270</strain>
    </source>
</reference>
<dbReference type="EMBL" id="KN831944">
    <property type="protein sequence ID" value="KIO14934.1"/>
    <property type="molecule type" value="Genomic_DNA"/>
</dbReference>
<keyword evidence="2" id="KW-1185">Reference proteome</keyword>
<organism evidence="1 2">
    <name type="scientific">Pisolithus tinctorius Marx 270</name>
    <dbReference type="NCBI Taxonomy" id="870435"/>
    <lineage>
        <taxon>Eukaryota</taxon>
        <taxon>Fungi</taxon>
        <taxon>Dikarya</taxon>
        <taxon>Basidiomycota</taxon>
        <taxon>Agaricomycotina</taxon>
        <taxon>Agaricomycetes</taxon>
        <taxon>Agaricomycetidae</taxon>
        <taxon>Boletales</taxon>
        <taxon>Sclerodermatineae</taxon>
        <taxon>Pisolithaceae</taxon>
        <taxon>Pisolithus</taxon>
    </lineage>
</organism>
<name>A0A0C3PZP3_PISTI</name>